<keyword evidence="3" id="KW-1185">Reference proteome</keyword>
<proteinExistence type="predicted"/>
<evidence type="ECO:0000256" key="1">
    <source>
        <dbReference type="SAM" id="MobiDB-lite"/>
    </source>
</evidence>
<dbReference type="EMBL" id="BMXL01000019">
    <property type="protein sequence ID" value="GHD30935.1"/>
    <property type="molecule type" value="Genomic_DNA"/>
</dbReference>
<dbReference type="AlphaFoldDB" id="A0A919CJV9"/>
<comment type="caution">
    <text evidence="2">The sequence shown here is derived from an EMBL/GenBank/DDBJ whole genome shotgun (WGS) entry which is preliminary data.</text>
</comment>
<evidence type="ECO:0000313" key="3">
    <source>
        <dbReference type="Proteomes" id="UP000654947"/>
    </source>
</evidence>
<organism evidence="2 3">
    <name type="scientific">Nocardiopsis kunsanensis</name>
    <dbReference type="NCBI Taxonomy" id="141693"/>
    <lineage>
        <taxon>Bacteria</taxon>
        <taxon>Bacillati</taxon>
        <taxon>Actinomycetota</taxon>
        <taxon>Actinomycetes</taxon>
        <taxon>Streptosporangiales</taxon>
        <taxon>Nocardiopsidaceae</taxon>
        <taxon>Nocardiopsis</taxon>
    </lineage>
</organism>
<sequence>MVLLVVLSAPSASWLQVRPAEGAIPSYGVASVLHDPHDRGAQAAAASADRGEDADEQVTFSASSVCDQRSPVRDLPDALPSRMLRLVLWDQPWWPSDPPRVDPVPELGVPEDLPPTRAPPLTASTAT</sequence>
<gene>
    <name evidence="2" type="ORF">GCM10007147_33210</name>
</gene>
<name>A0A919CJV9_9ACTN</name>
<feature type="compositionally biased region" description="Polar residues" evidence="1">
    <location>
        <begin position="58"/>
        <end position="67"/>
    </location>
</feature>
<evidence type="ECO:0000313" key="2">
    <source>
        <dbReference type="EMBL" id="GHD30935.1"/>
    </source>
</evidence>
<dbReference type="Proteomes" id="UP000654947">
    <property type="component" value="Unassembled WGS sequence"/>
</dbReference>
<accession>A0A919CJV9</accession>
<reference evidence="2 3" key="1">
    <citation type="journal article" date="2014" name="Int. J. Syst. Evol. Microbiol.">
        <title>Complete genome sequence of Corynebacterium casei LMG S-19264T (=DSM 44701T), isolated from a smear-ripened cheese.</title>
        <authorList>
            <consortium name="US DOE Joint Genome Institute (JGI-PGF)"/>
            <person name="Walter F."/>
            <person name="Albersmeier A."/>
            <person name="Kalinowski J."/>
            <person name="Ruckert C."/>
        </authorList>
    </citation>
    <scope>NUCLEOTIDE SEQUENCE [LARGE SCALE GENOMIC DNA]</scope>
    <source>
        <strain evidence="2 3">KCTC 19473</strain>
    </source>
</reference>
<feature type="region of interest" description="Disordered" evidence="1">
    <location>
        <begin position="93"/>
        <end position="127"/>
    </location>
</feature>
<feature type="region of interest" description="Disordered" evidence="1">
    <location>
        <begin position="38"/>
        <end position="74"/>
    </location>
</feature>
<protein>
    <submittedName>
        <fullName evidence="2">Uncharacterized protein</fullName>
    </submittedName>
</protein>